<keyword evidence="1" id="KW-0732">Signal</keyword>
<feature type="signal peptide" evidence="1">
    <location>
        <begin position="1"/>
        <end position="19"/>
    </location>
</feature>
<protein>
    <submittedName>
        <fullName evidence="2">U39-Sparatoxin-Hju1d_1</fullName>
    </submittedName>
</protein>
<feature type="chain" id="PRO_5020909789" evidence="1">
    <location>
        <begin position="20"/>
        <end position="104"/>
    </location>
</feature>
<name>A0A4Q8KA82_9ARAC</name>
<accession>A0A4Q8KA82</accession>
<dbReference type="AlphaFoldDB" id="A0A4Q8KA82"/>
<reference evidence="2" key="1">
    <citation type="submission" date="2017-05" db="EMBL/GenBank/DDBJ databases">
        <authorList>
            <person name="QRISCLOUD D."/>
        </authorList>
    </citation>
    <scope>NUCLEOTIDE SEQUENCE</scope>
</reference>
<sequence>MSYLYLILFGLVICSTVSADDPLEPAEVQILSGESKREEGRRELTIVVGKSKTVVRITCGDDEDCRKKIVQAVFKAMKPDFYFLDTDETEDIDSKYFGTRLLAE</sequence>
<reference evidence="2" key="2">
    <citation type="submission" date="2019-05" db="EMBL/GenBank/DDBJ databases">
        <title>Unravelling the molecular evolution of spider venoms.</title>
        <authorList>
            <person name="Pineda S."/>
        </authorList>
    </citation>
    <scope>NUCLEOTIDE SEQUENCE</scope>
</reference>
<proteinExistence type="predicted"/>
<organism evidence="2">
    <name type="scientific">Heteropoda jugulans</name>
    <dbReference type="NCBI Taxonomy" id="1358901"/>
    <lineage>
        <taxon>Eukaryota</taxon>
        <taxon>Metazoa</taxon>
        <taxon>Ecdysozoa</taxon>
        <taxon>Arthropoda</taxon>
        <taxon>Chelicerata</taxon>
        <taxon>Arachnida</taxon>
        <taxon>Araneae</taxon>
        <taxon>Araneomorphae</taxon>
        <taxon>Entelegynae</taxon>
        <taxon>Dionycha</taxon>
        <taxon>Sparassidae</taxon>
        <taxon>Heteropoda</taxon>
    </lineage>
</organism>
<evidence type="ECO:0000256" key="1">
    <source>
        <dbReference type="SAM" id="SignalP"/>
    </source>
</evidence>
<evidence type="ECO:0000313" key="2">
    <source>
        <dbReference type="EMBL" id="SNX36738.1"/>
    </source>
</evidence>
<dbReference type="EMBL" id="HAHI01000497">
    <property type="protein sequence ID" value="SNX36738.1"/>
    <property type="molecule type" value="Transcribed_RNA"/>
</dbReference>